<sequence length="200" mass="20633">MIFAIFDRPLVAAGLALMLLSGCEGEPVQTVQGRLSPEIVSAHISYSFGQCSARIPSADQKRIRAFIGSAEAARAGAVIVTVPRGCSAGQDEARAGAVRKLIGSRIPRVDLRMPDPADASGTTGIVRMIQIDAIEVDQSGCSPGAGCTVANNMAAQMAYPDELLYPSGTARPTYHVPPPPQAVPTQSGGTDSITAISGAN</sequence>
<evidence type="ECO:0000313" key="2">
    <source>
        <dbReference type="EMBL" id="RWR53357.1"/>
    </source>
</evidence>
<name>A0A3S3NBB6_9RHOB</name>
<gene>
    <name evidence="2" type="ORF">EOW66_06520</name>
</gene>
<dbReference type="Proteomes" id="UP000288071">
    <property type="component" value="Unassembled WGS sequence"/>
</dbReference>
<accession>A0A3S3NBB6</accession>
<reference evidence="2 3" key="1">
    <citation type="submission" date="2019-01" db="EMBL/GenBank/DDBJ databases">
        <title>Sinorhodobacter populi sp. nov. isolated from the symptomatic bark tissue of Populus euramericana canker.</title>
        <authorList>
            <person name="Xu G."/>
        </authorList>
    </citation>
    <scope>NUCLEOTIDE SEQUENCE [LARGE SCALE GENOMIC DNA]</scope>
    <source>
        <strain evidence="2 3">CGMCC 1.12963</strain>
    </source>
</reference>
<evidence type="ECO:0000256" key="1">
    <source>
        <dbReference type="SAM" id="MobiDB-lite"/>
    </source>
</evidence>
<comment type="caution">
    <text evidence="2">The sequence shown here is derived from an EMBL/GenBank/DDBJ whole genome shotgun (WGS) entry which is preliminary data.</text>
</comment>
<evidence type="ECO:0008006" key="4">
    <source>
        <dbReference type="Google" id="ProtNLM"/>
    </source>
</evidence>
<dbReference type="EMBL" id="SAVA01000003">
    <property type="protein sequence ID" value="RWR53357.1"/>
    <property type="molecule type" value="Genomic_DNA"/>
</dbReference>
<feature type="compositionally biased region" description="Polar residues" evidence="1">
    <location>
        <begin position="183"/>
        <end position="200"/>
    </location>
</feature>
<reference evidence="3" key="2">
    <citation type="submission" date="2019-01" db="EMBL/GenBank/DDBJ databases">
        <title>Sinorhodobacter populi sp. nov. isolated from the symptomatic bark tissue of Populus euramericana canker.</title>
        <authorList>
            <person name="Li Y."/>
        </authorList>
    </citation>
    <scope>NUCLEOTIDE SEQUENCE [LARGE SCALE GENOMIC DNA]</scope>
    <source>
        <strain evidence="3">CGMCC 1.12963</strain>
    </source>
</reference>
<protein>
    <recommendedName>
        <fullName evidence="4">Pilus assembly protein CpaD</fullName>
    </recommendedName>
</protein>
<dbReference type="RefSeq" id="WP_128155619.1">
    <property type="nucleotide sequence ID" value="NZ_JBHSOM010000009.1"/>
</dbReference>
<evidence type="ECO:0000313" key="3">
    <source>
        <dbReference type="Proteomes" id="UP000288071"/>
    </source>
</evidence>
<feature type="region of interest" description="Disordered" evidence="1">
    <location>
        <begin position="169"/>
        <end position="200"/>
    </location>
</feature>
<organism evidence="2 3">
    <name type="scientific">Paenirhodobacter huangdaonensis</name>
    <dbReference type="NCBI Taxonomy" id="2501515"/>
    <lineage>
        <taxon>Bacteria</taxon>
        <taxon>Pseudomonadati</taxon>
        <taxon>Pseudomonadota</taxon>
        <taxon>Alphaproteobacteria</taxon>
        <taxon>Rhodobacterales</taxon>
        <taxon>Rhodobacter group</taxon>
        <taxon>Paenirhodobacter</taxon>
    </lineage>
</organism>
<dbReference type="AlphaFoldDB" id="A0A3S3NBB6"/>
<proteinExistence type="predicted"/>
<keyword evidence="3" id="KW-1185">Reference proteome</keyword>